<evidence type="ECO:0000313" key="6">
    <source>
        <dbReference type="EMBL" id="KAJ4127735.1"/>
    </source>
</evidence>
<sequence length="234" mass="27172">MPERKPKSASLEELEIPLEKLSLENSSTEKTASKKRATKRRTPNKDTGEKSSLQKPPNEHSTHQLRAPKKRAYKRRASKEPPAWSMWPNLHDQIREKLEEVNLNYTFNPNDKDNSDIKSYDTNIMGRFKCHNPDCKKSGWSSKKIAITIRGYSRGRYNARVYHQRCKACSSLGEPSLDEESYIERVCYRIKKWNGLETEQQEWEGESKGPHIKLLCEGCKHGHCKEGRVDIELE</sequence>
<accession>A0ABQ8R5W2</accession>
<evidence type="ECO:0000313" key="7">
    <source>
        <dbReference type="Proteomes" id="UP001152024"/>
    </source>
</evidence>
<keyword evidence="1" id="KW-0479">Metal-binding</keyword>
<proteinExistence type="predicted"/>
<feature type="region of interest" description="Disordered" evidence="4">
    <location>
        <begin position="1"/>
        <end position="85"/>
    </location>
</feature>
<comment type="caution">
    <text evidence="6">The sequence shown here is derived from an EMBL/GenBank/DDBJ whole genome shotgun (WGS) entry which is preliminary data.</text>
</comment>
<evidence type="ECO:0000259" key="5">
    <source>
        <dbReference type="SMART" id="SM01328"/>
    </source>
</evidence>
<dbReference type="SMART" id="SM01328">
    <property type="entry name" value="zf-3CxxC"/>
    <property type="match status" value="1"/>
</dbReference>
<reference evidence="6" key="1">
    <citation type="submission" date="2022-09" db="EMBL/GenBank/DDBJ databases">
        <title>Fusarium specimens isolated from Avocado Roots.</title>
        <authorList>
            <person name="Stajich J."/>
            <person name="Roper C."/>
            <person name="Heimlech-Rivalta G."/>
        </authorList>
    </citation>
    <scope>NUCLEOTIDE SEQUENCE</scope>
    <source>
        <strain evidence="6">CF00095</strain>
    </source>
</reference>
<name>A0ABQ8R5W2_FUSEQ</name>
<evidence type="ECO:0000256" key="1">
    <source>
        <dbReference type="ARBA" id="ARBA00022723"/>
    </source>
</evidence>
<evidence type="ECO:0000256" key="3">
    <source>
        <dbReference type="ARBA" id="ARBA00022833"/>
    </source>
</evidence>
<keyword evidence="3" id="KW-0862">Zinc</keyword>
<gene>
    <name evidence="6" type="ORF">NW768_008007</name>
</gene>
<feature type="domain" description="3CxxC-type" evidence="5">
    <location>
        <begin position="123"/>
        <end position="222"/>
    </location>
</feature>
<feature type="compositionally biased region" description="Basic residues" evidence="4">
    <location>
        <begin position="66"/>
        <end position="77"/>
    </location>
</feature>
<dbReference type="InterPro" id="IPR027377">
    <property type="entry name" value="ZAR1/RTP1-5-like_Znf-3CxxC"/>
</dbReference>
<dbReference type="Proteomes" id="UP001152024">
    <property type="component" value="Unassembled WGS sequence"/>
</dbReference>
<organism evidence="6 7">
    <name type="scientific">Fusarium equiseti</name>
    <name type="common">Fusarium scirpi</name>
    <dbReference type="NCBI Taxonomy" id="61235"/>
    <lineage>
        <taxon>Eukaryota</taxon>
        <taxon>Fungi</taxon>
        <taxon>Dikarya</taxon>
        <taxon>Ascomycota</taxon>
        <taxon>Pezizomycotina</taxon>
        <taxon>Sordariomycetes</taxon>
        <taxon>Hypocreomycetidae</taxon>
        <taxon>Hypocreales</taxon>
        <taxon>Nectriaceae</taxon>
        <taxon>Fusarium</taxon>
        <taxon>Fusarium incarnatum-equiseti species complex</taxon>
    </lineage>
</organism>
<dbReference type="Pfam" id="PF13695">
    <property type="entry name" value="Zn_ribbon_3CxxC"/>
    <property type="match status" value="1"/>
</dbReference>
<feature type="compositionally biased region" description="Basic residues" evidence="4">
    <location>
        <begin position="33"/>
        <end position="42"/>
    </location>
</feature>
<protein>
    <recommendedName>
        <fullName evidence="5">3CxxC-type domain-containing protein</fullName>
    </recommendedName>
</protein>
<evidence type="ECO:0000256" key="2">
    <source>
        <dbReference type="ARBA" id="ARBA00022771"/>
    </source>
</evidence>
<dbReference type="EMBL" id="JAOQBH010000012">
    <property type="protein sequence ID" value="KAJ4127735.1"/>
    <property type="molecule type" value="Genomic_DNA"/>
</dbReference>
<keyword evidence="7" id="KW-1185">Reference proteome</keyword>
<keyword evidence="2" id="KW-0863">Zinc-finger</keyword>
<evidence type="ECO:0000256" key="4">
    <source>
        <dbReference type="SAM" id="MobiDB-lite"/>
    </source>
</evidence>